<evidence type="ECO:0000313" key="2">
    <source>
        <dbReference type="EMBL" id="OHU94538.1"/>
    </source>
</evidence>
<dbReference type="InterPro" id="IPR050266">
    <property type="entry name" value="AB_hydrolase_sf"/>
</dbReference>
<accession>A0A1S1N0H5</accession>
<feature type="domain" description="Serine aminopeptidase S33" evidence="1">
    <location>
        <begin position="82"/>
        <end position="253"/>
    </location>
</feature>
<dbReference type="Gene3D" id="3.40.50.1820">
    <property type="entry name" value="alpha/beta hydrolase"/>
    <property type="match status" value="1"/>
</dbReference>
<evidence type="ECO:0000259" key="1">
    <source>
        <dbReference type="Pfam" id="PF12146"/>
    </source>
</evidence>
<dbReference type="OrthoDB" id="9785847at2"/>
<name>A0A1S1N0H5_9GAMM</name>
<dbReference type="RefSeq" id="WP_070993006.1">
    <property type="nucleotide sequence ID" value="NZ_CBCSHD010000010.1"/>
</dbReference>
<comment type="caution">
    <text evidence="2">The sequence shown here is derived from an EMBL/GenBank/DDBJ whole genome shotgun (WGS) entry which is preliminary data.</text>
</comment>
<keyword evidence="3" id="KW-1185">Reference proteome</keyword>
<dbReference type="Pfam" id="PF12146">
    <property type="entry name" value="Hydrolase_4"/>
    <property type="match status" value="1"/>
</dbReference>
<dbReference type="EMBL" id="MNAN01000034">
    <property type="protein sequence ID" value="OHU94538.1"/>
    <property type="molecule type" value="Genomic_DNA"/>
</dbReference>
<dbReference type="PANTHER" id="PTHR43798">
    <property type="entry name" value="MONOACYLGLYCEROL LIPASE"/>
    <property type="match status" value="1"/>
</dbReference>
<dbReference type="STRING" id="327939.BIW53_15870"/>
<organism evidence="2 3">
    <name type="scientific">Pseudoalteromonas byunsanensis</name>
    <dbReference type="NCBI Taxonomy" id="327939"/>
    <lineage>
        <taxon>Bacteria</taxon>
        <taxon>Pseudomonadati</taxon>
        <taxon>Pseudomonadota</taxon>
        <taxon>Gammaproteobacteria</taxon>
        <taxon>Alteromonadales</taxon>
        <taxon>Pseudoalteromonadaceae</taxon>
        <taxon>Pseudoalteromonas</taxon>
    </lineage>
</organism>
<dbReference type="AlphaFoldDB" id="A0A1S1N0H5"/>
<protein>
    <submittedName>
        <fullName evidence="2">Esterase</fullName>
    </submittedName>
</protein>
<sequence>MSSKIYFSDRSGAKPLSYYGIKALSSTVARIAPAIGKKFARRLLLTPVRHRAKVSKPQGMSNYTINTEFEALHMYELGQGPVVLFTHGWSGSASQFYPLMERVAASGFKAVAFDHYGHGMSAGKEANLPLFIRALDAVQTHLNEPVYTAISHSMGCVAALNTICSRSHILIAPPFDFYNGFEQRILSTGISKTLFKSVIQSVEQQHQMPFESLLPELHLTKHDNVLIIHDVQDRFARYDNTQTVVKQYPHVQLMSTQGLGHGRIINDEQTWQSVQNQLQQLQAQ</sequence>
<dbReference type="InterPro" id="IPR022742">
    <property type="entry name" value="Hydrolase_4"/>
</dbReference>
<dbReference type="Proteomes" id="UP000180253">
    <property type="component" value="Unassembled WGS sequence"/>
</dbReference>
<evidence type="ECO:0000313" key="3">
    <source>
        <dbReference type="Proteomes" id="UP000180253"/>
    </source>
</evidence>
<dbReference type="SUPFAM" id="SSF53474">
    <property type="entry name" value="alpha/beta-Hydrolases"/>
    <property type="match status" value="1"/>
</dbReference>
<proteinExistence type="predicted"/>
<gene>
    <name evidence="2" type="ORF">BIW53_15870</name>
</gene>
<dbReference type="InterPro" id="IPR029058">
    <property type="entry name" value="AB_hydrolase_fold"/>
</dbReference>
<reference evidence="2 3" key="1">
    <citation type="submission" date="2016-10" db="EMBL/GenBank/DDBJ databases">
        <title>Pseudoalteromonas amylolytica sp. nov., isolated from the surface seawater.</title>
        <authorList>
            <person name="Wu Y.-H."/>
            <person name="Cheng H."/>
            <person name="Jin X.-B."/>
            <person name="Wang C.-S."/>
            <person name="Xu X.-W."/>
        </authorList>
    </citation>
    <scope>NUCLEOTIDE SEQUENCE [LARGE SCALE GENOMIC DNA]</scope>
    <source>
        <strain evidence="2 3">JCM 12483</strain>
    </source>
</reference>